<name>A0A8T7M1Q2_9CHLR</name>
<dbReference type="Proteomes" id="UP000521676">
    <property type="component" value="Unassembled WGS sequence"/>
</dbReference>
<sequence>MEWVALVLFLLIVLSWIILPDAKKITTGAEFTSLGDDAKKEAKATARN</sequence>
<evidence type="ECO:0000313" key="3">
    <source>
        <dbReference type="Proteomes" id="UP000521676"/>
    </source>
</evidence>
<keyword evidence="4" id="KW-1185">Reference proteome</keyword>
<dbReference type="RefSeq" id="WP_341469425.1">
    <property type="nucleotide sequence ID" value="NZ_CP128399.1"/>
</dbReference>
<dbReference type="EMBL" id="CP128399">
    <property type="protein sequence ID" value="WJW67531.1"/>
    <property type="molecule type" value="Genomic_DNA"/>
</dbReference>
<dbReference type="EMBL" id="JACATZ010000001">
    <property type="protein sequence ID" value="NWJ45661.1"/>
    <property type="molecule type" value="Genomic_DNA"/>
</dbReference>
<proteinExistence type="predicted"/>
<evidence type="ECO:0000313" key="1">
    <source>
        <dbReference type="EMBL" id="NWJ45661.1"/>
    </source>
</evidence>
<dbReference type="AlphaFoldDB" id="A0A8T7M1Q2"/>
<reference evidence="2" key="2">
    <citation type="journal article" date="2024" name="Nature">
        <title>Anoxygenic phototroph of the Chloroflexota uses a type I reaction centre.</title>
        <authorList>
            <person name="Tsuji J.M."/>
            <person name="Shaw N.A."/>
            <person name="Nagashima S."/>
            <person name="Venkiteswaran J.J."/>
            <person name="Schiff S.L."/>
            <person name="Watanabe T."/>
            <person name="Fukui M."/>
            <person name="Hanada S."/>
            <person name="Tank M."/>
            <person name="Neufeld J.D."/>
        </authorList>
    </citation>
    <scope>NUCLEOTIDE SEQUENCE</scope>
    <source>
        <strain evidence="2">L227-S17</strain>
    </source>
</reference>
<protein>
    <submittedName>
        <fullName evidence="1">Uncharacterized protein</fullName>
    </submittedName>
</protein>
<evidence type="ECO:0000313" key="4">
    <source>
        <dbReference type="Proteomes" id="UP001431572"/>
    </source>
</evidence>
<reference evidence="1 3" key="1">
    <citation type="submission" date="2020-06" db="EMBL/GenBank/DDBJ databases">
        <title>Anoxygenic phototrophic Chloroflexota member uses a Type I reaction center.</title>
        <authorList>
            <person name="Tsuji J.M."/>
            <person name="Shaw N.A."/>
            <person name="Nagashima S."/>
            <person name="Venkiteswaran J."/>
            <person name="Schiff S.L."/>
            <person name="Hanada S."/>
            <person name="Tank M."/>
            <person name="Neufeld J.D."/>
        </authorList>
    </citation>
    <scope>NUCLEOTIDE SEQUENCE [LARGE SCALE GENOMIC DNA]</scope>
    <source>
        <strain evidence="1">L227-S17</strain>
    </source>
</reference>
<accession>A0A8T7M1Q2</accession>
<evidence type="ECO:0000313" key="2">
    <source>
        <dbReference type="EMBL" id="WJW67531.1"/>
    </source>
</evidence>
<organism evidence="1 3">
    <name type="scientific">Candidatus Chlorohelix allophototropha</name>
    <dbReference type="NCBI Taxonomy" id="3003348"/>
    <lineage>
        <taxon>Bacteria</taxon>
        <taxon>Bacillati</taxon>
        <taxon>Chloroflexota</taxon>
        <taxon>Chloroflexia</taxon>
        <taxon>Candidatus Chloroheliales</taxon>
        <taxon>Candidatus Chloroheliaceae</taxon>
        <taxon>Candidatus Chlorohelix</taxon>
    </lineage>
</organism>
<dbReference type="Proteomes" id="UP001431572">
    <property type="component" value="Chromosome 1"/>
</dbReference>
<gene>
    <name evidence="1" type="ORF">HXX08_07260</name>
    <name evidence="2" type="ORF">OZ401_000798</name>
</gene>